<sequence>MLRPGPRGRGTQLEARGNSLEEVAVEVVLQVGDLAAGEPDGHTEGPEEFLVRAEVQHVGARYDVEELPRHGEGVRRLGAGGGVLDAEGEGDGLVRLHEPVVEQVSWAEPAGAVGGQELDVGEHAAEVVLHVAEDAVAVQQQATGKVLLRDLKQRHELPQSLGVIVAAFAQTIQDVGDVDGGMRAGGVRRRLGPGHGATLDAPLRVRGGVRGAVEATVVREDVALQAGGQAAEGLGRRLDRLGLQRFVVQCDAAEQKVEPAQLGERRPHLVDGTRQREDEVALKLGADDELVAAMHLVVGAEGHGALRGGRTSGGGEERHACEGALEPEALQHGAGESESAVDGGGSEAGADAVEAVELGLAEYDELAPRAQHRGRGLAGVVESVGTRGCPPEELGGYAERRQEEAAIVAAAQQHRVEQGVAALQEELPAGSEDLLWSVEPGEVVQAVGESLLAGVRAVHLAALLRVVEDVHEVEALGGGGRLGTAARGEGGAVALGDGRGVEVPAGALQQRTLGSGGLGLDVDAEDLLAGGEQEAQLVEPLHGARARSRREAGGGGGLGPLVVRPELLRNRLGGGGAPLAEGRGLRREEGDLGEGQVAGLDVGLAGDEQVASIVVVLPHGKGAKVGLACISGRGPAEVEGGRSAGRGTGLQQRLSQSEALHGQRGLLLRVADEANVYSAAEAVEQHNVHALGAAGGGGEDAGAAEGGRLANEAEVARLAQLRHDVGVAQGEEGERVGEDAVEVEHALDELVEAALVGDPVHAQVAGLLAEHADEPAVLVDADASGADGKEAEVGHVPGVQEFEAGASLAPHAGGATGAGAGVTAGALSPLEGRPVGDSRSGARFPELLQTVASTVPPVGGGVSGGRFVGGARGDLHSVAARHGAVELVDAVVAQAGEQELAALGDRRHEEAEDGVLLHLDGAELVLVLVEPAVGGQEEYAAGGAVAHDLADDVALVALAEQDAEAEDPSLLVDHGDDELRDGRDHEGGAAVERGEVGAAELVGFLALAVVEVDGRAVALQLEVAEVHGAEGLQARWEAEVKDLGSAAQLVEGDGVHAFAVDGGLVVAVDEAEVADYTHAPAAGSQHFGQWSGRVHGADGVKVL</sequence>
<proteinExistence type="predicted"/>
<accession>A0AAV4LR02</accession>
<reference evidence="1 2" key="1">
    <citation type="submission" date="2021-06" db="EMBL/GenBank/DDBJ databases">
        <title>Genome sequence of Babesia caballi.</title>
        <authorList>
            <person name="Yamagishi J."/>
            <person name="Kidaka T."/>
            <person name="Ochi A."/>
        </authorList>
    </citation>
    <scope>NUCLEOTIDE SEQUENCE [LARGE SCALE GENOMIC DNA]</scope>
    <source>
        <strain evidence="1">USDA-D6B2</strain>
    </source>
</reference>
<dbReference type="EMBL" id="BPLF01000001">
    <property type="protein sequence ID" value="GIX62148.1"/>
    <property type="molecule type" value="Genomic_DNA"/>
</dbReference>
<dbReference type="Proteomes" id="UP001497744">
    <property type="component" value="Unassembled WGS sequence"/>
</dbReference>
<name>A0AAV4LR02_BABCB</name>
<protein>
    <submittedName>
        <fullName evidence="1">Uncharacterized protein</fullName>
    </submittedName>
</protein>
<evidence type="ECO:0000313" key="1">
    <source>
        <dbReference type="EMBL" id="GIX62148.1"/>
    </source>
</evidence>
<organism evidence="1 2">
    <name type="scientific">Babesia caballi</name>
    <dbReference type="NCBI Taxonomy" id="5871"/>
    <lineage>
        <taxon>Eukaryota</taxon>
        <taxon>Sar</taxon>
        <taxon>Alveolata</taxon>
        <taxon>Apicomplexa</taxon>
        <taxon>Aconoidasida</taxon>
        <taxon>Piroplasmida</taxon>
        <taxon>Babesiidae</taxon>
        <taxon>Babesia</taxon>
    </lineage>
</organism>
<comment type="caution">
    <text evidence="1">The sequence shown here is derived from an EMBL/GenBank/DDBJ whole genome shotgun (WGS) entry which is preliminary data.</text>
</comment>
<dbReference type="GeneID" id="94193629"/>
<dbReference type="AlphaFoldDB" id="A0AAV4LR02"/>
<keyword evidence="2" id="KW-1185">Reference proteome</keyword>
<dbReference type="RefSeq" id="XP_067714217.1">
    <property type="nucleotide sequence ID" value="XM_067858116.1"/>
</dbReference>
<gene>
    <name evidence="1" type="ORF">BcabD6B2_15830</name>
</gene>
<evidence type="ECO:0000313" key="2">
    <source>
        <dbReference type="Proteomes" id="UP001497744"/>
    </source>
</evidence>